<dbReference type="SUPFAM" id="SSF55729">
    <property type="entry name" value="Acyl-CoA N-acyltransferases (Nat)"/>
    <property type="match status" value="1"/>
</dbReference>
<evidence type="ECO:0000256" key="7">
    <source>
        <dbReference type="ARBA" id="ARBA00050849"/>
    </source>
</evidence>
<evidence type="ECO:0000313" key="16">
    <source>
        <dbReference type="Proteomes" id="UP001168821"/>
    </source>
</evidence>
<evidence type="ECO:0000256" key="8">
    <source>
        <dbReference type="ARBA" id="ARBA00051284"/>
    </source>
</evidence>
<evidence type="ECO:0000256" key="2">
    <source>
        <dbReference type="ARBA" id="ARBA00023315"/>
    </source>
</evidence>
<evidence type="ECO:0000256" key="12">
    <source>
        <dbReference type="ARBA" id="ARBA00052335"/>
    </source>
</evidence>
<comment type="catalytic activity">
    <reaction evidence="8">
        <text>serotonin + (5Z,8Z,11Z,14Z)-eicosatetraenoyl-CoA = N-[(5Z,8Z,11Z,14Z)-eicosatetraenoyl]-serotonin + CoA + H(+)</text>
        <dbReference type="Rhea" id="RHEA:51396"/>
        <dbReference type="ChEBI" id="CHEBI:15378"/>
        <dbReference type="ChEBI" id="CHEBI:57287"/>
        <dbReference type="ChEBI" id="CHEBI:57368"/>
        <dbReference type="ChEBI" id="CHEBI:132255"/>
        <dbReference type="ChEBI" id="CHEBI:350546"/>
    </reaction>
    <physiologicalReaction direction="left-to-right" evidence="8">
        <dbReference type="Rhea" id="RHEA:51397"/>
    </physiologicalReaction>
</comment>
<dbReference type="InterPro" id="IPR000182">
    <property type="entry name" value="GNAT_dom"/>
</dbReference>
<evidence type="ECO:0000313" key="15">
    <source>
        <dbReference type="EMBL" id="KAJ3658595.1"/>
    </source>
</evidence>
<dbReference type="AlphaFoldDB" id="A0AA38MIS0"/>
<sequence>MFRSSLIRNPRISLACGLKMEYVTIPSSKFEDVIHHLRHNFPDEPLNASVGLCVHGKPCELLEHHDLMTMQDGLSVMALDKATGEIAGVALNGIARKGDVEKALEDMKTIDNIKYQRIFGLLNNVNKTADLYTKYNVDKIFELRILSVDSRFRGKGLAKELFRRSEMVAKEHGFKLIKVDATSLFTQRVAECLDFIVEKSVKYGDYKDENGQKMYDTKSPHDYYKVMIKLISDKTTDG</sequence>
<keyword evidence="2" id="KW-0012">Acyltransferase</keyword>
<comment type="catalytic activity">
    <reaction evidence="7">
        <text>serotonin + octadecanoyl-CoA = N-octadecanoyl-serotonin + CoA + H(+)</text>
        <dbReference type="Rhea" id="RHEA:51400"/>
        <dbReference type="ChEBI" id="CHEBI:15378"/>
        <dbReference type="ChEBI" id="CHEBI:57287"/>
        <dbReference type="ChEBI" id="CHEBI:57394"/>
        <dbReference type="ChEBI" id="CHEBI:134065"/>
        <dbReference type="ChEBI" id="CHEBI:350546"/>
    </reaction>
    <physiologicalReaction direction="left-to-right" evidence="7">
        <dbReference type="Rhea" id="RHEA:51401"/>
    </physiologicalReaction>
</comment>
<gene>
    <name evidence="15" type="ORF">Zmor_010325</name>
</gene>
<comment type="catalytic activity">
    <reaction evidence="12">
        <text>dopamine + hexadecanoyl-CoA = N-hexadecanoyl-dopamine + CoA + H(+)</text>
        <dbReference type="Rhea" id="RHEA:51376"/>
        <dbReference type="ChEBI" id="CHEBI:15378"/>
        <dbReference type="ChEBI" id="CHEBI:57287"/>
        <dbReference type="ChEBI" id="CHEBI:57379"/>
        <dbReference type="ChEBI" id="CHEBI:59905"/>
        <dbReference type="ChEBI" id="CHEBI:134058"/>
    </reaction>
    <physiologicalReaction direction="left-to-right" evidence="12">
        <dbReference type="Rhea" id="RHEA:51377"/>
    </physiologicalReaction>
</comment>
<protein>
    <recommendedName>
        <fullName evidence="5">aralkylamine N-acetyltransferase</fullName>
        <ecNumber evidence="5">2.3.1.87</ecNumber>
    </recommendedName>
</protein>
<evidence type="ECO:0000256" key="5">
    <source>
        <dbReference type="ARBA" id="ARBA00039114"/>
    </source>
</evidence>
<dbReference type="Gene3D" id="3.40.630.30">
    <property type="match status" value="1"/>
</dbReference>
<dbReference type="CDD" id="cd04301">
    <property type="entry name" value="NAT_SF"/>
    <property type="match status" value="1"/>
</dbReference>
<comment type="caution">
    <text evidence="15">The sequence shown here is derived from an EMBL/GenBank/DDBJ whole genome shotgun (WGS) entry which is preliminary data.</text>
</comment>
<keyword evidence="16" id="KW-1185">Reference proteome</keyword>
<dbReference type="FunFam" id="3.40.630.30:FF:000046">
    <property type="entry name" value="Dopamine N-acetyltransferase"/>
    <property type="match status" value="1"/>
</dbReference>
<dbReference type="PANTHER" id="PTHR20905:SF32">
    <property type="entry name" value="ARYLALKYLAMINE N-ACETYLTRANSFERASE-LIKE 7, ISOFORM A"/>
    <property type="match status" value="1"/>
</dbReference>
<name>A0AA38MIS0_9CUCU</name>
<dbReference type="PANTHER" id="PTHR20905">
    <property type="entry name" value="N-ACETYLTRANSFERASE-RELATED"/>
    <property type="match status" value="1"/>
</dbReference>
<evidence type="ECO:0000256" key="3">
    <source>
        <dbReference type="ARBA" id="ARBA00037926"/>
    </source>
</evidence>
<comment type="catalytic activity">
    <reaction evidence="11">
        <text>serotonin + hexadecanoyl-CoA = N-hexadecanoyl-serotonin + CoA + H(+)</text>
        <dbReference type="Rhea" id="RHEA:51384"/>
        <dbReference type="ChEBI" id="CHEBI:15378"/>
        <dbReference type="ChEBI" id="CHEBI:57287"/>
        <dbReference type="ChEBI" id="CHEBI:57379"/>
        <dbReference type="ChEBI" id="CHEBI:134059"/>
        <dbReference type="ChEBI" id="CHEBI:350546"/>
    </reaction>
    <physiologicalReaction direction="left-to-right" evidence="11">
        <dbReference type="Rhea" id="RHEA:51385"/>
    </physiologicalReaction>
</comment>
<evidence type="ECO:0000256" key="9">
    <source>
        <dbReference type="ARBA" id="ARBA00051711"/>
    </source>
</evidence>
<organism evidence="15 16">
    <name type="scientific">Zophobas morio</name>
    <dbReference type="NCBI Taxonomy" id="2755281"/>
    <lineage>
        <taxon>Eukaryota</taxon>
        <taxon>Metazoa</taxon>
        <taxon>Ecdysozoa</taxon>
        <taxon>Arthropoda</taxon>
        <taxon>Hexapoda</taxon>
        <taxon>Insecta</taxon>
        <taxon>Pterygota</taxon>
        <taxon>Neoptera</taxon>
        <taxon>Endopterygota</taxon>
        <taxon>Coleoptera</taxon>
        <taxon>Polyphaga</taxon>
        <taxon>Cucujiformia</taxon>
        <taxon>Tenebrionidae</taxon>
        <taxon>Zophobas</taxon>
    </lineage>
</organism>
<evidence type="ECO:0000256" key="11">
    <source>
        <dbReference type="ARBA" id="ARBA00052178"/>
    </source>
</evidence>
<comment type="catalytic activity">
    <reaction evidence="9">
        <text>dopamine + acetyl-CoA = N-acetyldopamine + CoA + H(+)</text>
        <dbReference type="Rhea" id="RHEA:51388"/>
        <dbReference type="ChEBI" id="CHEBI:15378"/>
        <dbReference type="ChEBI" id="CHEBI:57287"/>
        <dbReference type="ChEBI" id="CHEBI:57288"/>
        <dbReference type="ChEBI" id="CHEBI:59905"/>
        <dbReference type="ChEBI" id="CHEBI:125678"/>
    </reaction>
    <physiologicalReaction direction="left-to-right" evidence="9">
        <dbReference type="Rhea" id="RHEA:51389"/>
    </physiologicalReaction>
</comment>
<proteinExistence type="inferred from homology"/>
<evidence type="ECO:0000256" key="10">
    <source>
        <dbReference type="ARBA" id="ARBA00051823"/>
    </source>
</evidence>
<keyword evidence="1" id="KW-0808">Transferase</keyword>
<comment type="catalytic activity">
    <reaction evidence="6">
        <text>dopamine + (9Z)-octadecenoyl-CoA = N-(9Z-octadecanoyl)-dopamine + CoA + H(+)</text>
        <dbReference type="Rhea" id="RHEA:51380"/>
        <dbReference type="ChEBI" id="CHEBI:15378"/>
        <dbReference type="ChEBI" id="CHEBI:31883"/>
        <dbReference type="ChEBI" id="CHEBI:57287"/>
        <dbReference type="ChEBI" id="CHEBI:57387"/>
        <dbReference type="ChEBI" id="CHEBI:59905"/>
    </reaction>
    <physiologicalReaction direction="left-to-right" evidence="6">
        <dbReference type="Rhea" id="RHEA:51381"/>
    </physiologicalReaction>
</comment>
<comment type="catalytic activity">
    <reaction evidence="13">
        <text>serotonin + acetyl-CoA = N-acetylserotonin + CoA + H(+)</text>
        <dbReference type="Rhea" id="RHEA:25217"/>
        <dbReference type="ChEBI" id="CHEBI:15378"/>
        <dbReference type="ChEBI" id="CHEBI:17697"/>
        <dbReference type="ChEBI" id="CHEBI:57287"/>
        <dbReference type="ChEBI" id="CHEBI:57288"/>
        <dbReference type="ChEBI" id="CHEBI:350546"/>
        <dbReference type="EC" id="2.3.1.87"/>
    </reaction>
    <physiologicalReaction direction="left-to-right" evidence="13">
        <dbReference type="Rhea" id="RHEA:25218"/>
    </physiologicalReaction>
</comment>
<comment type="similarity">
    <text evidence="4">Belongs to the acetyltransferase family. AANAT subfamily.</text>
</comment>
<dbReference type="GO" id="GO:0004059">
    <property type="term" value="F:aralkylamine N-acetyltransferase activity"/>
    <property type="evidence" value="ECO:0007669"/>
    <property type="project" value="UniProtKB-EC"/>
</dbReference>
<comment type="pathway">
    <text evidence="3">Aromatic compound metabolism; melatonin biosynthesis; melatonin from serotonin: step 1/2.</text>
</comment>
<evidence type="ECO:0000256" key="13">
    <source>
        <dbReference type="ARBA" id="ARBA00052491"/>
    </source>
</evidence>
<feature type="domain" description="N-acetyltransferase" evidence="14">
    <location>
        <begin position="138"/>
        <end position="180"/>
    </location>
</feature>
<dbReference type="Proteomes" id="UP001168821">
    <property type="component" value="Unassembled WGS sequence"/>
</dbReference>
<accession>A0AA38MIS0</accession>
<comment type="catalytic activity">
    <reaction evidence="10">
        <text>serotonin + (9Z)-octadecenoyl-CoA = N-(9Z-octadecenoyl)-serotonin + CoA + H(+)</text>
        <dbReference type="Rhea" id="RHEA:51392"/>
        <dbReference type="ChEBI" id="CHEBI:15378"/>
        <dbReference type="ChEBI" id="CHEBI:57287"/>
        <dbReference type="ChEBI" id="CHEBI:57387"/>
        <dbReference type="ChEBI" id="CHEBI:134064"/>
        <dbReference type="ChEBI" id="CHEBI:350546"/>
    </reaction>
    <physiologicalReaction direction="left-to-right" evidence="10">
        <dbReference type="Rhea" id="RHEA:51393"/>
    </physiologicalReaction>
</comment>
<reference evidence="15" key="1">
    <citation type="journal article" date="2023" name="G3 (Bethesda)">
        <title>Whole genome assemblies of Zophobas morio and Tenebrio molitor.</title>
        <authorList>
            <person name="Kaur S."/>
            <person name="Stinson S.A."/>
            <person name="diCenzo G.C."/>
        </authorList>
    </citation>
    <scope>NUCLEOTIDE SEQUENCE</scope>
    <source>
        <strain evidence="15">QUZm001</strain>
    </source>
</reference>
<dbReference type="EMBL" id="JALNTZ010000003">
    <property type="protein sequence ID" value="KAJ3658595.1"/>
    <property type="molecule type" value="Genomic_DNA"/>
</dbReference>
<evidence type="ECO:0000256" key="6">
    <source>
        <dbReference type="ARBA" id="ARBA00050189"/>
    </source>
</evidence>
<dbReference type="EC" id="2.3.1.87" evidence="5"/>
<dbReference type="Pfam" id="PF00583">
    <property type="entry name" value="Acetyltransf_1"/>
    <property type="match status" value="1"/>
</dbReference>
<evidence type="ECO:0000256" key="1">
    <source>
        <dbReference type="ARBA" id="ARBA00022679"/>
    </source>
</evidence>
<evidence type="ECO:0000256" key="4">
    <source>
        <dbReference type="ARBA" id="ARBA00038182"/>
    </source>
</evidence>
<evidence type="ECO:0000259" key="14">
    <source>
        <dbReference type="Pfam" id="PF00583"/>
    </source>
</evidence>
<dbReference type="InterPro" id="IPR016181">
    <property type="entry name" value="Acyl_CoA_acyltransferase"/>
</dbReference>